<dbReference type="InterPro" id="IPR023416">
    <property type="entry name" value="Transthyretin/HIU_hydrolase_d"/>
</dbReference>
<dbReference type="EMBL" id="LN890948">
    <property type="protein sequence ID" value="CUS15271.1"/>
    <property type="molecule type" value="Genomic_DNA"/>
</dbReference>
<gene>
    <name evidence="2" type="ORF">GSTUAT00000528001</name>
</gene>
<name>A0A292Q869_9PEZI</name>
<evidence type="ECO:0000313" key="3">
    <source>
        <dbReference type="Proteomes" id="UP001412239"/>
    </source>
</evidence>
<reference evidence="2" key="1">
    <citation type="submission" date="2015-10" db="EMBL/GenBank/DDBJ databases">
        <authorList>
            <person name="Regsiter A."/>
            <person name="william w."/>
        </authorList>
    </citation>
    <scope>NUCLEOTIDE SEQUENCE</scope>
    <source>
        <strain evidence="2">Montdore</strain>
    </source>
</reference>
<dbReference type="Proteomes" id="UP001412239">
    <property type="component" value="Unassembled WGS sequence"/>
</dbReference>
<dbReference type="Gene3D" id="2.60.40.180">
    <property type="entry name" value="Transthyretin/hydroxyisourate hydrolase domain"/>
    <property type="match status" value="1"/>
</dbReference>
<dbReference type="Pfam" id="PF00576">
    <property type="entry name" value="Transthyretin"/>
    <property type="match status" value="1"/>
</dbReference>
<dbReference type="AlphaFoldDB" id="A0A292Q869"/>
<dbReference type="PANTHER" id="PTHR10395">
    <property type="entry name" value="URICASE AND TRANSTHYRETIN-RELATED"/>
    <property type="match status" value="1"/>
</dbReference>
<keyword evidence="3" id="KW-1185">Reference proteome</keyword>
<dbReference type="SUPFAM" id="SSF49472">
    <property type="entry name" value="Transthyretin (synonym: prealbumin)"/>
    <property type="match status" value="1"/>
</dbReference>
<sequence>MSAQGPPLTCHVLDTSVGKPAVNIQCTLSRFLKSADGSPSSSCFEVAKASTNEDGRVAAWEMRQKGVAGKLVLEEGFTYKIRFETWEHFKGETFFPYVEVVFTVKEINQHYHIPLLLIRIGGRELGFGGGDIGIRYRKQCTNRRVG</sequence>
<accession>A0A292Q869</accession>
<dbReference type="InterPro" id="IPR036817">
    <property type="entry name" value="Transthyretin/HIU_hydrolase_sf"/>
</dbReference>
<protein>
    <recommendedName>
        <fullName evidence="1">Transthyretin/hydroxyisourate hydrolase domain-containing protein</fullName>
    </recommendedName>
</protein>
<feature type="domain" description="Transthyretin/hydroxyisourate hydrolase" evidence="1">
    <location>
        <begin position="8"/>
        <end position="118"/>
    </location>
</feature>
<proteinExistence type="predicted"/>
<evidence type="ECO:0000259" key="1">
    <source>
        <dbReference type="Pfam" id="PF00576"/>
    </source>
</evidence>
<evidence type="ECO:0000313" key="2">
    <source>
        <dbReference type="EMBL" id="CUS15271.1"/>
    </source>
</evidence>
<organism evidence="2 3">
    <name type="scientific">Tuber aestivum</name>
    <name type="common">summer truffle</name>
    <dbReference type="NCBI Taxonomy" id="59557"/>
    <lineage>
        <taxon>Eukaryota</taxon>
        <taxon>Fungi</taxon>
        <taxon>Dikarya</taxon>
        <taxon>Ascomycota</taxon>
        <taxon>Pezizomycotina</taxon>
        <taxon>Pezizomycetes</taxon>
        <taxon>Pezizales</taxon>
        <taxon>Tuberaceae</taxon>
        <taxon>Tuber</taxon>
    </lineage>
</organism>
<dbReference type="GO" id="GO:0006144">
    <property type="term" value="P:purine nucleobase metabolic process"/>
    <property type="evidence" value="ECO:0007669"/>
    <property type="project" value="TreeGrafter"/>
</dbReference>
<dbReference type="PANTHER" id="PTHR10395:SF7">
    <property type="entry name" value="5-HYDROXYISOURATE HYDROLASE"/>
    <property type="match status" value="1"/>
</dbReference>